<feature type="compositionally biased region" description="Polar residues" evidence="1">
    <location>
        <begin position="184"/>
        <end position="207"/>
    </location>
</feature>
<dbReference type="GO" id="GO:0008270">
    <property type="term" value="F:zinc ion binding"/>
    <property type="evidence" value="ECO:0007669"/>
    <property type="project" value="InterPro"/>
</dbReference>
<dbReference type="SMART" id="SM00868">
    <property type="entry name" value="zf-AD"/>
    <property type="match status" value="1"/>
</dbReference>
<reference evidence="3" key="2">
    <citation type="submission" date="2020-05" db="UniProtKB">
        <authorList>
            <consortium name="EnsemblMetazoa"/>
        </authorList>
    </citation>
    <scope>IDENTIFICATION</scope>
    <source>
        <strain evidence="3">WRAIR2</strain>
    </source>
</reference>
<dbReference type="InterPro" id="IPR012934">
    <property type="entry name" value="Znf_AD"/>
</dbReference>
<organism evidence="3 4">
    <name type="scientific">Anopheles dirus</name>
    <dbReference type="NCBI Taxonomy" id="7168"/>
    <lineage>
        <taxon>Eukaryota</taxon>
        <taxon>Metazoa</taxon>
        <taxon>Ecdysozoa</taxon>
        <taxon>Arthropoda</taxon>
        <taxon>Hexapoda</taxon>
        <taxon>Insecta</taxon>
        <taxon>Pterygota</taxon>
        <taxon>Neoptera</taxon>
        <taxon>Endopterygota</taxon>
        <taxon>Diptera</taxon>
        <taxon>Nematocera</taxon>
        <taxon>Culicoidea</taxon>
        <taxon>Culicidae</taxon>
        <taxon>Anophelinae</taxon>
        <taxon>Anopheles</taxon>
    </lineage>
</organism>
<dbReference type="GO" id="GO:0005634">
    <property type="term" value="C:nucleus"/>
    <property type="evidence" value="ECO:0007669"/>
    <property type="project" value="InterPro"/>
</dbReference>
<feature type="region of interest" description="Disordered" evidence="1">
    <location>
        <begin position="1"/>
        <end position="22"/>
    </location>
</feature>
<dbReference type="EnsemblMetazoa" id="ADIR014566-RA">
    <property type="protein sequence ID" value="ADIR014566-PA"/>
    <property type="gene ID" value="ADIR014566"/>
</dbReference>
<feature type="domain" description="ZAD" evidence="2">
    <location>
        <begin position="57"/>
        <end position="133"/>
    </location>
</feature>
<dbReference type="AlphaFoldDB" id="A0A182NXI9"/>
<evidence type="ECO:0000256" key="1">
    <source>
        <dbReference type="SAM" id="MobiDB-lite"/>
    </source>
</evidence>
<sequence>MTRVMEDEFSTEPSVLPNVSADEPMKSPSAVSFSGSDEFIVKSEVIISLDEIPSGKRCRLCNCADHIWIPAFNLGGGRELTLKQIETINRIADIEIRYETDFTSVVCSYCLLKIEEFTVLREVWQANNILSGRKIVVSPKPLPKAFAECAQVAADVPNVAIPPVLSSMEQATAELPGAKRRDQTNTAKDISIPTATADTPPEQSNIEHASDELSGATERDRSIVATDEPVPSAATAADMLGHQSEPSNIERAIDEQNGVGKSVTVPMEETIVVDDASSPEPSAHEEVIYVKTYRPSKRKRTKAPTKQQLIKRAMQIIRRQYRLDSPVEKRRKTT</sequence>
<reference evidence="4" key="1">
    <citation type="submission" date="2013-03" db="EMBL/GenBank/DDBJ databases">
        <title>The Genome Sequence of Anopheles dirus WRAIR2.</title>
        <authorList>
            <consortium name="The Broad Institute Genomics Platform"/>
            <person name="Neafsey D.E."/>
            <person name="Walton C."/>
            <person name="Walker B."/>
            <person name="Young S.K."/>
            <person name="Zeng Q."/>
            <person name="Gargeya S."/>
            <person name="Fitzgerald M."/>
            <person name="Haas B."/>
            <person name="Abouelleil A."/>
            <person name="Allen A.W."/>
            <person name="Alvarado L."/>
            <person name="Arachchi H.M."/>
            <person name="Berlin A.M."/>
            <person name="Chapman S.B."/>
            <person name="Gainer-Dewar J."/>
            <person name="Goldberg J."/>
            <person name="Griggs A."/>
            <person name="Gujja S."/>
            <person name="Hansen M."/>
            <person name="Howarth C."/>
            <person name="Imamovic A."/>
            <person name="Ireland A."/>
            <person name="Larimer J."/>
            <person name="McCowan C."/>
            <person name="Murphy C."/>
            <person name="Pearson M."/>
            <person name="Poon T.W."/>
            <person name="Priest M."/>
            <person name="Roberts A."/>
            <person name="Saif S."/>
            <person name="Shea T."/>
            <person name="Sisk P."/>
            <person name="Sykes S."/>
            <person name="Wortman J."/>
            <person name="Nusbaum C."/>
            <person name="Birren B."/>
        </authorList>
    </citation>
    <scope>NUCLEOTIDE SEQUENCE [LARGE SCALE GENOMIC DNA]</scope>
    <source>
        <strain evidence="4">WRAIR2</strain>
    </source>
</reference>
<dbReference type="SUPFAM" id="SSF57716">
    <property type="entry name" value="Glucocorticoid receptor-like (DNA-binding domain)"/>
    <property type="match status" value="1"/>
</dbReference>
<evidence type="ECO:0000313" key="4">
    <source>
        <dbReference type="Proteomes" id="UP000075884"/>
    </source>
</evidence>
<keyword evidence="4" id="KW-1185">Reference proteome</keyword>
<protein>
    <recommendedName>
        <fullName evidence="2">ZAD domain-containing protein</fullName>
    </recommendedName>
</protein>
<dbReference type="Proteomes" id="UP000075884">
    <property type="component" value="Unassembled WGS sequence"/>
</dbReference>
<evidence type="ECO:0000313" key="3">
    <source>
        <dbReference type="EnsemblMetazoa" id="ADIR014566-PA"/>
    </source>
</evidence>
<feature type="region of interest" description="Disordered" evidence="1">
    <location>
        <begin position="175"/>
        <end position="220"/>
    </location>
</feature>
<evidence type="ECO:0000259" key="2">
    <source>
        <dbReference type="SMART" id="SM00868"/>
    </source>
</evidence>
<proteinExistence type="predicted"/>
<dbReference type="VEuPathDB" id="VectorBase:ADIR014566"/>
<accession>A0A182NXI9</accession>
<name>A0A182NXI9_9DIPT</name>